<dbReference type="Proteomes" id="UP000015545">
    <property type="component" value="Segment"/>
</dbReference>
<dbReference type="KEGG" id="vg:16574911"/>
<name>S5VMG7_9CAUD</name>
<evidence type="ECO:0000313" key="2">
    <source>
        <dbReference type="Proteomes" id="UP000015545"/>
    </source>
</evidence>
<protein>
    <submittedName>
        <fullName evidence="1">Uncharacterized protein</fullName>
    </submittedName>
</protein>
<dbReference type="EMBL" id="KF147891">
    <property type="protein sequence ID" value="AGS82109.1"/>
    <property type="molecule type" value="Genomic_DNA"/>
</dbReference>
<dbReference type="RefSeq" id="YP_008433556.1">
    <property type="nucleotide sequence ID" value="NC_022096.1"/>
</dbReference>
<proteinExistence type="predicted"/>
<keyword evidence="2" id="KW-1185">Reference proteome</keyword>
<reference evidence="1 2" key="1">
    <citation type="journal article" date="2014" name="Genome Announc.">
        <title>Complete Genome Sequence of the Novel Giant Pseudomonas Phage PaBG.</title>
        <authorList>
            <person name="Sykilinda N.N."/>
            <person name="Bondar A.A."/>
            <person name="Gorshkova A.S."/>
            <person name="Kurochkina L.P."/>
            <person name="Kulikov E.E."/>
            <person name="Shneider M.M."/>
            <person name="Kadykov V.A."/>
            <person name="Solovjeva N.V."/>
            <person name="Kabilov M.R."/>
            <person name="Mesyanzhinov V.V."/>
            <person name="Vlassov V.V."/>
            <person name="Drukker V.V."/>
            <person name="Miroshnikov K.A."/>
        </authorList>
    </citation>
    <scope>NUCLEOTIDE SEQUENCE [LARGE SCALE GENOMIC DNA]</scope>
</reference>
<sequence length="125" mass="14348">MKHVNIENLLAFGVNGYNVIRWGFRDFNLETMQAVSVPSEQVREDYPNRKFVYLAGPSVAEELMSVMSGHPMFPLFEYEHRQSALENNIIGELNGHPVIECRNLPWRILIGAWIHDNKIVSHVGT</sequence>
<organism evidence="1 2">
    <name type="scientific">Pseudomonas phage PaBG</name>
    <dbReference type="NCBI Taxonomy" id="1335230"/>
    <lineage>
        <taxon>Viruses</taxon>
        <taxon>Duplodnaviria</taxon>
        <taxon>Heunggongvirae</taxon>
        <taxon>Uroviricota</taxon>
        <taxon>Caudoviricetes</taxon>
        <taxon>Baikalvirus</taxon>
        <taxon>Baikalvirus PaBG</taxon>
    </lineage>
</organism>
<accession>S5VMG7</accession>
<gene>
    <name evidence="1" type="ORF">PaBG_00226</name>
</gene>
<evidence type="ECO:0000313" key="1">
    <source>
        <dbReference type="EMBL" id="AGS82109.1"/>
    </source>
</evidence>